<dbReference type="SUPFAM" id="SSF56954">
    <property type="entry name" value="Outer membrane efflux proteins (OEP)"/>
    <property type="match status" value="1"/>
</dbReference>
<evidence type="ECO:0000256" key="2">
    <source>
        <dbReference type="ARBA" id="ARBA00007613"/>
    </source>
</evidence>
<dbReference type="PANTHER" id="PTHR30026">
    <property type="entry name" value="OUTER MEMBRANE PROTEIN TOLC"/>
    <property type="match status" value="1"/>
</dbReference>
<evidence type="ECO:0000313" key="9">
    <source>
        <dbReference type="EMBL" id="PWE00849.1"/>
    </source>
</evidence>
<sequence length="505" mass="57224">MNLKSVFPGLFFLLLLFPLEGHAQTPHLLTFEDAVLMMSEYNPALQRQREEIKQREFEIKSRRGLRYPRVALNAQAVSMSDPLHLDLTPVRDAITPLYNTLGNFGVFSGVPNPDPATNQQVPTLPDAQSTAAVRQQLLAAEEEIKSGEWDKMIQEKNFAVVSAGFVWPIYAGGKINGANHAANVKHDISKEELRHTEGKLLTELVSRYYGLVLGMEVVKLKKQMLESLNNHYHDADQLFQNGMIAKVELLHSKVAKNEAERELKQAKRNVEIIRSGLAATLAYDSLQQVMPISQLFINKNIENLAHWIETAKSFNPQLKQIEDKKELVEIKHRIEKNAYLPSVAAMGNYNIVDKDLSPYTPDWLVGVGLKWTLFEGMTRKNDIRSSSALQHQVKYAKQKADDDLTAYLTKLFHELRMQMEQKTELETTLQLAREYCSSTEKAFSEGLATSSSVVEAHTKILQVKAKRLKVLYDYDVALSLFFQTTGTPEQFLNYSKGENTILESL</sequence>
<evidence type="ECO:0000256" key="5">
    <source>
        <dbReference type="ARBA" id="ARBA00022692"/>
    </source>
</evidence>
<evidence type="ECO:0000256" key="6">
    <source>
        <dbReference type="ARBA" id="ARBA00023136"/>
    </source>
</evidence>
<dbReference type="GO" id="GO:1990281">
    <property type="term" value="C:efflux pump complex"/>
    <property type="evidence" value="ECO:0007669"/>
    <property type="project" value="TreeGrafter"/>
</dbReference>
<evidence type="ECO:0000256" key="8">
    <source>
        <dbReference type="SAM" id="Coils"/>
    </source>
</evidence>
<comment type="subcellular location">
    <subcellularLocation>
        <location evidence="1">Cell outer membrane</location>
    </subcellularLocation>
</comment>
<reference evidence="9 10" key="1">
    <citation type="submission" date="2018-05" db="EMBL/GenBank/DDBJ databases">
        <title>Marinilabilia rubrum sp. nov., isolated from saltern sediment.</title>
        <authorList>
            <person name="Zhang R."/>
        </authorList>
    </citation>
    <scope>NUCLEOTIDE SEQUENCE [LARGE SCALE GENOMIC DNA]</scope>
    <source>
        <strain evidence="9 10">WTE16</strain>
    </source>
</reference>
<dbReference type="GO" id="GO:0015288">
    <property type="term" value="F:porin activity"/>
    <property type="evidence" value="ECO:0007669"/>
    <property type="project" value="TreeGrafter"/>
</dbReference>
<dbReference type="GO" id="GO:0015562">
    <property type="term" value="F:efflux transmembrane transporter activity"/>
    <property type="evidence" value="ECO:0007669"/>
    <property type="project" value="InterPro"/>
</dbReference>
<dbReference type="Proteomes" id="UP000244956">
    <property type="component" value="Unassembled WGS sequence"/>
</dbReference>
<comment type="similarity">
    <text evidence="2">Belongs to the outer membrane factor (OMF) (TC 1.B.17) family.</text>
</comment>
<keyword evidence="6" id="KW-0472">Membrane</keyword>
<dbReference type="GO" id="GO:0009279">
    <property type="term" value="C:cell outer membrane"/>
    <property type="evidence" value="ECO:0007669"/>
    <property type="project" value="UniProtKB-SubCell"/>
</dbReference>
<accession>A0A2U2BCQ9</accession>
<organism evidence="9 10">
    <name type="scientific">Marinilabilia rubra</name>
    <dbReference type="NCBI Taxonomy" id="2162893"/>
    <lineage>
        <taxon>Bacteria</taxon>
        <taxon>Pseudomonadati</taxon>
        <taxon>Bacteroidota</taxon>
        <taxon>Bacteroidia</taxon>
        <taxon>Marinilabiliales</taxon>
        <taxon>Marinilabiliaceae</taxon>
        <taxon>Marinilabilia</taxon>
    </lineage>
</organism>
<evidence type="ECO:0000256" key="4">
    <source>
        <dbReference type="ARBA" id="ARBA00022452"/>
    </source>
</evidence>
<dbReference type="InterPro" id="IPR051906">
    <property type="entry name" value="TolC-like"/>
</dbReference>
<dbReference type="AlphaFoldDB" id="A0A2U2BCQ9"/>
<evidence type="ECO:0000256" key="7">
    <source>
        <dbReference type="ARBA" id="ARBA00023237"/>
    </source>
</evidence>
<name>A0A2U2BCQ9_9BACT</name>
<dbReference type="OrthoDB" id="1674454at2"/>
<keyword evidence="3" id="KW-0813">Transport</keyword>
<keyword evidence="5" id="KW-0812">Transmembrane</keyword>
<dbReference type="EMBL" id="QEWP01000002">
    <property type="protein sequence ID" value="PWE00849.1"/>
    <property type="molecule type" value="Genomic_DNA"/>
</dbReference>
<evidence type="ECO:0000313" key="10">
    <source>
        <dbReference type="Proteomes" id="UP000244956"/>
    </source>
</evidence>
<evidence type="ECO:0008006" key="11">
    <source>
        <dbReference type="Google" id="ProtNLM"/>
    </source>
</evidence>
<gene>
    <name evidence="9" type="ORF">DDZ16_04455</name>
</gene>
<dbReference type="PANTHER" id="PTHR30026:SF5">
    <property type="entry name" value="ABC-TYPE EFFLUX SYSTEM SECRETIN COMPONENT"/>
    <property type="match status" value="1"/>
</dbReference>
<protein>
    <recommendedName>
        <fullName evidence="11">TolC family protein</fullName>
    </recommendedName>
</protein>
<dbReference type="InterPro" id="IPR003423">
    <property type="entry name" value="OMP_efflux"/>
</dbReference>
<comment type="caution">
    <text evidence="9">The sequence shown here is derived from an EMBL/GenBank/DDBJ whole genome shotgun (WGS) entry which is preliminary data.</text>
</comment>
<dbReference type="RefSeq" id="WP_109263220.1">
    <property type="nucleotide sequence ID" value="NZ_QEWP01000002.1"/>
</dbReference>
<proteinExistence type="inferred from homology"/>
<feature type="coiled-coil region" evidence="8">
    <location>
        <begin position="249"/>
        <end position="276"/>
    </location>
</feature>
<keyword evidence="8" id="KW-0175">Coiled coil</keyword>
<keyword evidence="4" id="KW-1134">Transmembrane beta strand</keyword>
<dbReference type="Pfam" id="PF02321">
    <property type="entry name" value="OEP"/>
    <property type="match status" value="2"/>
</dbReference>
<keyword evidence="7" id="KW-0998">Cell outer membrane</keyword>
<evidence type="ECO:0000256" key="3">
    <source>
        <dbReference type="ARBA" id="ARBA00022448"/>
    </source>
</evidence>
<keyword evidence="10" id="KW-1185">Reference proteome</keyword>
<dbReference type="Gene3D" id="1.20.1600.10">
    <property type="entry name" value="Outer membrane efflux proteins (OEP)"/>
    <property type="match status" value="1"/>
</dbReference>
<evidence type="ECO:0000256" key="1">
    <source>
        <dbReference type="ARBA" id="ARBA00004442"/>
    </source>
</evidence>